<dbReference type="GO" id="GO:0003677">
    <property type="term" value="F:DNA binding"/>
    <property type="evidence" value="ECO:0007669"/>
    <property type="project" value="UniProtKB-KW"/>
</dbReference>
<dbReference type="InterPro" id="IPR015422">
    <property type="entry name" value="PyrdxlP-dep_Trfase_small"/>
</dbReference>
<name>A0A1J5QTE5_9ZZZZ</name>
<keyword evidence="2" id="KW-0663">Pyridoxal phosphate</keyword>
<dbReference type="PROSITE" id="PS50949">
    <property type="entry name" value="HTH_GNTR"/>
    <property type="match status" value="1"/>
</dbReference>
<dbReference type="Pfam" id="PF00392">
    <property type="entry name" value="GntR"/>
    <property type="match status" value="1"/>
</dbReference>
<dbReference type="InterPro" id="IPR004839">
    <property type="entry name" value="Aminotransferase_I/II_large"/>
</dbReference>
<dbReference type="PANTHER" id="PTHR46577">
    <property type="entry name" value="HTH-TYPE TRANSCRIPTIONAL REGULATORY PROTEIN GABR"/>
    <property type="match status" value="1"/>
</dbReference>
<keyword evidence="5" id="KW-0804">Transcription</keyword>
<accession>A0A1J5QTE5</accession>
<dbReference type="SMART" id="SM00345">
    <property type="entry name" value="HTH_GNTR"/>
    <property type="match status" value="1"/>
</dbReference>
<dbReference type="SUPFAM" id="SSF46785">
    <property type="entry name" value="Winged helix' DNA-binding domain"/>
    <property type="match status" value="1"/>
</dbReference>
<comment type="similarity">
    <text evidence="1">In the C-terminal section; belongs to the class-I pyridoxal-phosphate-dependent aminotransferase family.</text>
</comment>
<dbReference type="Gene3D" id="1.10.10.10">
    <property type="entry name" value="Winged helix-like DNA-binding domain superfamily/Winged helix DNA-binding domain"/>
    <property type="match status" value="1"/>
</dbReference>
<dbReference type="EMBL" id="MLJW01001016">
    <property type="protein sequence ID" value="OIQ80763.1"/>
    <property type="molecule type" value="Genomic_DNA"/>
</dbReference>
<dbReference type="Gene3D" id="3.40.640.10">
    <property type="entry name" value="Type I PLP-dependent aspartate aminotransferase-like (Major domain)"/>
    <property type="match status" value="1"/>
</dbReference>
<dbReference type="InterPro" id="IPR051446">
    <property type="entry name" value="HTH_trans_reg/aminotransferase"/>
</dbReference>
<proteinExistence type="inferred from homology"/>
<dbReference type="AlphaFoldDB" id="A0A1J5QTE5"/>
<dbReference type="SUPFAM" id="SSF53383">
    <property type="entry name" value="PLP-dependent transferases"/>
    <property type="match status" value="1"/>
</dbReference>
<dbReference type="InterPro" id="IPR000524">
    <property type="entry name" value="Tscrpt_reg_HTH_GntR"/>
</dbReference>
<keyword evidence="3" id="KW-0805">Transcription regulation</keyword>
<evidence type="ECO:0000256" key="2">
    <source>
        <dbReference type="ARBA" id="ARBA00022898"/>
    </source>
</evidence>
<dbReference type="GO" id="GO:0003700">
    <property type="term" value="F:DNA-binding transcription factor activity"/>
    <property type="evidence" value="ECO:0007669"/>
    <property type="project" value="InterPro"/>
</dbReference>
<feature type="domain" description="HTH gntR-type" evidence="6">
    <location>
        <begin position="1"/>
        <end position="54"/>
    </location>
</feature>
<dbReference type="Gene3D" id="3.90.1150.10">
    <property type="entry name" value="Aspartate Aminotransferase, domain 1"/>
    <property type="match status" value="1"/>
</dbReference>
<protein>
    <submittedName>
        <fullName evidence="7">HTH-type transcriptional regulator NorG</fullName>
    </submittedName>
</protein>
<dbReference type="CDD" id="cd00609">
    <property type="entry name" value="AAT_like"/>
    <property type="match status" value="1"/>
</dbReference>
<gene>
    <name evidence="7" type="primary">norG_6</name>
    <name evidence="7" type="ORF">GALL_374820</name>
</gene>
<evidence type="ECO:0000256" key="1">
    <source>
        <dbReference type="ARBA" id="ARBA00005384"/>
    </source>
</evidence>
<reference evidence="7" key="1">
    <citation type="submission" date="2016-10" db="EMBL/GenBank/DDBJ databases">
        <title>Sequence of Gallionella enrichment culture.</title>
        <authorList>
            <person name="Poehlein A."/>
            <person name="Muehling M."/>
            <person name="Daniel R."/>
        </authorList>
    </citation>
    <scope>NUCLEOTIDE SEQUENCE</scope>
</reference>
<dbReference type="PANTHER" id="PTHR46577:SF2">
    <property type="entry name" value="TRANSCRIPTIONAL REGULATORY PROTEIN"/>
    <property type="match status" value="1"/>
</dbReference>
<sequence length="454" mass="48700">MLANAAPGSKVPSTRSLVSTFQVSPVTVQRALQTLASEGLVEAHPGIGTFVRDVNRAKPSDFGWQTAALGTPRVKTAPTATAMRMADNDAIAMHVGYPDPELLPVRLVRAAIARTSRSASAVSRPPSSGLPELQSWFAHELAENTLPGFNPPSPSDVIVIPGSQSGLGSVFRSLASPGQAIIMESPTYWGAIAAAEQAGLRIIPIPSGSTAPNIVDLERAFVESGARLFYAQPNFANPTGAQWTHAEADAILDVVRAHNAFLIEDDWAHDFGIDAVAAPVAGRDDSGHVIYIRSLTKSISPSIRVAGMIARGPARDRILVDRTIEAMYVSSVLQSAALDILQQPGWRTHVNALRHRLRERRDLLARSLQEFAPQARLTSLPLGGLNLWVQLDDSVDTTALTNRCQMRGLFIAPGNEWFPAEAPGAFLRLNYSGPRANSFVDGAKILGEELSRPL</sequence>
<evidence type="ECO:0000256" key="5">
    <source>
        <dbReference type="ARBA" id="ARBA00023163"/>
    </source>
</evidence>
<evidence type="ECO:0000259" key="6">
    <source>
        <dbReference type="PROSITE" id="PS50949"/>
    </source>
</evidence>
<dbReference type="InterPro" id="IPR036388">
    <property type="entry name" value="WH-like_DNA-bd_sf"/>
</dbReference>
<dbReference type="GO" id="GO:0030170">
    <property type="term" value="F:pyridoxal phosphate binding"/>
    <property type="evidence" value="ECO:0007669"/>
    <property type="project" value="InterPro"/>
</dbReference>
<evidence type="ECO:0000256" key="4">
    <source>
        <dbReference type="ARBA" id="ARBA00023125"/>
    </source>
</evidence>
<dbReference type="Pfam" id="PF00155">
    <property type="entry name" value="Aminotran_1_2"/>
    <property type="match status" value="1"/>
</dbReference>
<keyword evidence="4" id="KW-0238">DNA-binding</keyword>
<dbReference type="InterPro" id="IPR036390">
    <property type="entry name" value="WH_DNA-bd_sf"/>
</dbReference>
<dbReference type="InterPro" id="IPR015424">
    <property type="entry name" value="PyrdxlP-dep_Trfase"/>
</dbReference>
<dbReference type="CDD" id="cd07377">
    <property type="entry name" value="WHTH_GntR"/>
    <property type="match status" value="1"/>
</dbReference>
<evidence type="ECO:0000313" key="7">
    <source>
        <dbReference type="EMBL" id="OIQ80763.1"/>
    </source>
</evidence>
<evidence type="ECO:0000256" key="3">
    <source>
        <dbReference type="ARBA" id="ARBA00023015"/>
    </source>
</evidence>
<organism evidence="7">
    <name type="scientific">mine drainage metagenome</name>
    <dbReference type="NCBI Taxonomy" id="410659"/>
    <lineage>
        <taxon>unclassified sequences</taxon>
        <taxon>metagenomes</taxon>
        <taxon>ecological metagenomes</taxon>
    </lineage>
</organism>
<dbReference type="InterPro" id="IPR015421">
    <property type="entry name" value="PyrdxlP-dep_Trfase_major"/>
</dbReference>
<comment type="caution">
    <text evidence="7">The sequence shown here is derived from an EMBL/GenBank/DDBJ whole genome shotgun (WGS) entry which is preliminary data.</text>
</comment>